<organism evidence="2">
    <name type="scientific">viral metagenome</name>
    <dbReference type="NCBI Taxonomy" id="1070528"/>
    <lineage>
        <taxon>unclassified sequences</taxon>
        <taxon>metagenomes</taxon>
        <taxon>organismal metagenomes</taxon>
    </lineage>
</organism>
<dbReference type="EMBL" id="MN740936">
    <property type="protein sequence ID" value="QHU18687.1"/>
    <property type="molecule type" value="Genomic_DNA"/>
</dbReference>
<protein>
    <submittedName>
        <fullName evidence="2">Uncharacterized protein</fullName>
    </submittedName>
</protein>
<name>A0A6C0KPM7_9ZZZZ</name>
<feature type="compositionally biased region" description="Basic residues" evidence="1">
    <location>
        <begin position="121"/>
        <end position="166"/>
    </location>
</feature>
<proteinExistence type="predicted"/>
<feature type="region of interest" description="Disordered" evidence="1">
    <location>
        <begin position="111"/>
        <end position="178"/>
    </location>
</feature>
<feature type="region of interest" description="Disordered" evidence="1">
    <location>
        <begin position="1"/>
        <end position="51"/>
    </location>
</feature>
<dbReference type="AlphaFoldDB" id="A0A6C0KPM7"/>
<sequence length="211" mass="23459">MAKSVKRSESRKKKLTIKRKNRDRRDRRTRRNRSRKGGEAPVNYSLSGDWSSRMSLGQGADYFKYHEGQHGGALGMGPYPAAVLSPGLPQDLRGPAHVGGIDKAIADVRGLSDAPTTMGGRSKKNKKNKSKKNKSRSKSKSKKNRSKSKSKSKKNKRDRRNRRKRGGSLGFAPFPSQGMLLDSSKAYAQAGLNPEWKTDIAFTDAKIRDTQ</sequence>
<feature type="compositionally biased region" description="Basic residues" evidence="1">
    <location>
        <begin position="9"/>
        <end position="35"/>
    </location>
</feature>
<reference evidence="2" key="1">
    <citation type="journal article" date="2020" name="Nature">
        <title>Giant virus diversity and host interactions through global metagenomics.</title>
        <authorList>
            <person name="Schulz F."/>
            <person name="Roux S."/>
            <person name="Paez-Espino D."/>
            <person name="Jungbluth S."/>
            <person name="Walsh D.A."/>
            <person name="Denef V.J."/>
            <person name="McMahon K.D."/>
            <person name="Konstantinidis K.T."/>
            <person name="Eloe-Fadrosh E.A."/>
            <person name="Kyrpides N.C."/>
            <person name="Woyke T."/>
        </authorList>
    </citation>
    <scope>NUCLEOTIDE SEQUENCE</scope>
    <source>
        <strain evidence="2">GVMAG-S-3300013006-158</strain>
    </source>
</reference>
<accession>A0A6C0KPM7</accession>
<evidence type="ECO:0000313" key="2">
    <source>
        <dbReference type="EMBL" id="QHU18687.1"/>
    </source>
</evidence>
<evidence type="ECO:0000256" key="1">
    <source>
        <dbReference type="SAM" id="MobiDB-lite"/>
    </source>
</evidence>